<dbReference type="EMBL" id="SOFP01000009">
    <property type="protein sequence ID" value="TFC20068.1"/>
    <property type="molecule type" value="Genomic_DNA"/>
</dbReference>
<evidence type="ECO:0000256" key="1">
    <source>
        <dbReference type="SAM" id="Phobius"/>
    </source>
</evidence>
<name>A0A4V3IFE5_9MICO</name>
<dbReference type="RefSeq" id="WP_134564850.1">
    <property type="nucleotide sequence ID" value="NZ_SOFP01000009.1"/>
</dbReference>
<accession>A0A4V3IFE5</accession>
<evidence type="ECO:0000313" key="2">
    <source>
        <dbReference type="EMBL" id="TFC20068.1"/>
    </source>
</evidence>
<dbReference type="Proteomes" id="UP000298412">
    <property type="component" value="Unassembled WGS sequence"/>
</dbReference>
<keyword evidence="1" id="KW-1133">Transmembrane helix</keyword>
<feature type="transmembrane region" description="Helical" evidence="1">
    <location>
        <begin position="64"/>
        <end position="85"/>
    </location>
</feature>
<organism evidence="2 3">
    <name type="scientific">Cryobacterium algoritolerans</name>
    <dbReference type="NCBI Taxonomy" id="1259184"/>
    <lineage>
        <taxon>Bacteria</taxon>
        <taxon>Bacillati</taxon>
        <taxon>Actinomycetota</taxon>
        <taxon>Actinomycetes</taxon>
        <taxon>Micrococcales</taxon>
        <taxon>Microbacteriaceae</taxon>
        <taxon>Cryobacterium</taxon>
    </lineage>
</organism>
<reference evidence="2 3" key="1">
    <citation type="submission" date="2019-03" db="EMBL/GenBank/DDBJ databases">
        <title>Genomics of glacier-inhabiting Cryobacterium strains.</title>
        <authorList>
            <person name="Liu Q."/>
            <person name="Xin Y.-H."/>
        </authorList>
    </citation>
    <scope>NUCLEOTIDE SEQUENCE [LARGE SCALE GENOMIC DNA]</scope>
    <source>
        <strain evidence="2 3">MDT1-3</strain>
    </source>
</reference>
<keyword evidence="1" id="KW-0812">Transmembrane</keyword>
<keyword evidence="3" id="KW-1185">Reference proteome</keyword>
<protein>
    <submittedName>
        <fullName evidence="2">Uncharacterized protein</fullName>
    </submittedName>
</protein>
<proteinExistence type="predicted"/>
<sequence>MSGYLPPNGAQIQYSLPAYHGAADRAAGDQLELLQHLEDALRAGLEIAEQTRADAARSERHSRIIAWCSFSLAVASLAAAVVAIFV</sequence>
<gene>
    <name evidence="2" type="ORF">E3O19_01470</name>
</gene>
<dbReference type="AlphaFoldDB" id="A0A4V3IFE5"/>
<evidence type="ECO:0000313" key="3">
    <source>
        <dbReference type="Proteomes" id="UP000298412"/>
    </source>
</evidence>
<comment type="caution">
    <text evidence="2">The sequence shown here is derived from an EMBL/GenBank/DDBJ whole genome shotgun (WGS) entry which is preliminary data.</text>
</comment>
<keyword evidence="1" id="KW-0472">Membrane</keyword>